<dbReference type="PANTHER" id="PTHR43065">
    <property type="entry name" value="SENSOR HISTIDINE KINASE"/>
    <property type="match status" value="1"/>
</dbReference>
<dbReference type="InterPro" id="IPR003594">
    <property type="entry name" value="HATPase_dom"/>
</dbReference>
<dbReference type="Gene3D" id="3.30.450.20">
    <property type="entry name" value="PAS domain"/>
    <property type="match status" value="1"/>
</dbReference>
<dbReference type="Proteomes" id="UP000217696">
    <property type="component" value="Chromosome"/>
</dbReference>
<dbReference type="InterPro" id="IPR036097">
    <property type="entry name" value="HisK_dim/P_sf"/>
</dbReference>
<dbReference type="PROSITE" id="PS50109">
    <property type="entry name" value="HIS_KIN"/>
    <property type="match status" value="1"/>
</dbReference>
<keyword evidence="6 9" id="KW-0418">Kinase</keyword>
<dbReference type="InterPro" id="IPR003018">
    <property type="entry name" value="GAF"/>
</dbReference>
<protein>
    <recommendedName>
        <fullName evidence="2">histidine kinase</fullName>
        <ecNumber evidence="2">2.7.13.3</ecNumber>
    </recommendedName>
</protein>
<dbReference type="EC" id="2.7.13.3" evidence="2"/>
<evidence type="ECO:0000256" key="7">
    <source>
        <dbReference type="ARBA" id="ARBA00022840"/>
    </source>
</evidence>
<keyword evidence="7" id="KW-0067">ATP-binding</keyword>
<dbReference type="PRINTS" id="PR00344">
    <property type="entry name" value="BCTRLSENSOR"/>
</dbReference>
<gene>
    <name evidence="9" type="primary">kinE_3</name>
    <name evidence="9" type="ORF">CB4_02143</name>
</gene>
<dbReference type="SUPFAM" id="SSF55874">
    <property type="entry name" value="ATPase domain of HSP90 chaperone/DNA topoisomerase II/histidine kinase"/>
    <property type="match status" value="1"/>
</dbReference>
<dbReference type="SUPFAM" id="SSF47384">
    <property type="entry name" value="Homodimeric domain of signal transducing histidine kinase"/>
    <property type="match status" value="1"/>
</dbReference>
<dbReference type="Pfam" id="PF02518">
    <property type="entry name" value="HATPase_c"/>
    <property type="match status" value="1"/>
</dbReference>
<dbReference type="Gene3D" id="3.30.450.40">
    <property type="match status" value="1"/>
</dbReference>
<dbReference type="InterPro" id="IPR029016">
    <property type="entry name" value="GAF-like_dom_sf"/>
</dbReference>
<dbReference type="PANTHER" id="PTHR43065:SF42">
    <property type="entry name" value="TWO-COMPONENT SENSOR PPRA"/>
    <property type="match status" value="1"/>
</dbReference>
<keyword evidence="3" id="KW-0597">Phosphoprotein</keyword>
<reference evidence="9 10" key="1">
    <citation type="submission" date="2015-12" db="EMBL/GenBank/DDBJ databases">
        <title>Genome sequence of Aneurinibacillus soli.</title>
        <authorList>
            <person name="Lee J.S."/>
            <person name="Lee K.C."/>
            <person name="Kim K.K."/>
            <person name="Lee B.W."/>
        </authorList>
    </citation>
    <scope>NUCLEOTIDE SEQUENCE [LARGE SCALE GENOMIC DNA]</scope>
    <source>
        <strain evidence="9 10">CB4</strain>
    </source>
</reference>
<dbReference type="GO" id="GO:0000155">
    <property type="term" value="F:phosphorelay sensor kinase activity"/>
    <property type="evidence" value="ECO:0007669"/>
    <property type="project" value="InterPro"/>
</dbReference>
<dbReference type="KEGG" id="asoc:CB4_02143"/>
<dbReference type="GO" id="GO:0005524">
    <property type="term" value="F:ATP binding"/>
    <property type="evidence" value="ECO:0007669"/>
    <property type="project" value="UniProtKB-KW"/>
</dbReference>
<evidence type="ECO:0000256" key="3">
    <source>
        <dbReference type="ARBA" id="ARBA00022553"/>
    </source>
</evidence>
<dbReference type="SUPFAM" id="SSF55781">
    <property type="entry name" value="GAF domain-like"/>
    <property type="match status" value="1"/>
</dbReference>
<dbReference type="InterPro" id="IPR036890">
    <property type="entry name" value="HATPase_C_sf"/>
</dbReference>
<dbReference type="EMBL" id="AP017312">
    <property type="protein sequence ID" value="BAU27969.1"/>
    <property type="molecule type" value="Genomic_DNA"/>
</dbReference>
<evidence type="ECO:0000256" key="4">
    <source>
        <dbReference type="ARBA" id="ARBA00022679"/>
    </source>
</evidence>
<dbReference type="Pfam" id="PF00512">
    <property type="entry name" value="HisKA"/>
    <property type="match status" value="1"/>
</dbReference>
<dbReference type="SMART" id="SM00388">
    <property type="entry name" value="HisKA"/>
    <property type="match status" value="1"/>
</dbReference>
<accession>A0A0U5AW45</accession>
<evidence type="ECO:0000313" key="9">
    <source>
        <dbReference type="EMBL" id="BAU27969.1"/>
    </source>
</evidence>
<keyword evidence="10" id="KW-1185">Reference proteome</keyword>
<dbReference type="RefSeq" id="WP_096465731.1">
    <property type="nucleotide sequence ID" value="NZ_AP017312.1"/>
</dbReference>
<keyword evidence="8" id="KW-0902">Two-component regulatory system</keyword>
<evidence type="ECO:0000313" key="10">
    <source>
        <dbReference type="Proteomes" id="UP000217696"/>
    </source>
</evidence>
<evidence type="ECO:0000256" key="6">
    <source>
        <dbReference type="ARBA" id="ARBA00022777"/>
    </source>
</evidence>
<evidence type="ECO:0000256" key="1">
    <source>
        <dbReference type="ARBA" id="ARBA00000085"/>
    </source>
</evidence>
<dbReference type="PROSITE" id="PS50112">
    <property type="entry name" value="PAS"/>
    <property type="match status" value="1"/>
</dbReference>
<name>A0A0U5AW45_9BACL</name>
<dbReference type="CDD" id="cd00082">
    <property type="entry name" value="HisKA"/>
    <property type="match status" value="1"/>
</dbReference>
<dbReference type="AlphaFoldDB" id="A0A0U5AW45"/>
<comment type="catalytic activity">
    <reaction evidence="1">
        <text>ATP + protein L-histidine = ADP + protein N-phospho-L-histidine.</text>
        <dbReference type="EC" id="2.7.13.3"/>
    </reaction>
</comment>
<evidence type="ECO:0000256" key="2">
    <source>
        <dbReference type="ARBA" id="ARBA00012438"/>
    </source>
</evidence>
<dbReference type="InterPro" id="IPR005467">
    <property type="entry name" value="His_kinase_dom"/>
</dbReference>
<dbReference type="SUPFAM" id="SSF55785">
    <property type="entry name" value="PYP-like sensor domain (PAS domain)"/>
    <property type="match status" value="1"/>
</dbReference>
<dbReference type="Pfam" id="PF13185">
    <property type="entry name" value="GAF_2"/>
    <property type="match status" value="1"/>
</dbReference>
<dbReference type="SMART" id="SM00387">
    <property type="entry name" value="HATPase_c"/>
    <property type="match status" value="1"/>
</dbReference>
<dbReference type="InterPro" id="IPR013656">
    <property type="entry name" value="PAS_4"/>
</dbReference>
<sequence>MQEKEDMIQRLTGVKSSKRNYYHELKKNVRKIEKQNMQLDLINQVVKSFNIDMPFDDMLQHVLNRLRQMFPFDHLSLCTVENNSLVVSGSYPSELAVLTLGTVLDPDRSLYTDALRRRETVLYHIASPSVYIEDDMLQQLGMTQMFLLPLISRHRPLGVLSLCSTSTASYTGADLAFLQQLADQLAVCIENSRLYNEVLRSKNDWENTFSAVTDMLFYFDSSQRITRFNPSVIAFLELNSDQIQGRTCTELFEALHTDPCPVTECFATGHTAYARMTFSDGRLCDSFAYPVLDDIGQMYGAILYMKDITKKVHIEAQLIQSGKLAAIGEMAAGVAHELNNPLTAILGNTQLLLREFTTDTPEGKLLHDILGCGKRCRNIIQNLLTFSRQDAYTFEPCSLNEAVEQVLSLIRYQIEQSDIELHIKLADDLPLFEGSLQQIEQIVLNLLLNAKDAVLDTIDSIRRIVLRTEAAQHDGQTIVCLHIEDTGCGIAPDRLEEIFHPFFTTKEARRGTGLGLSVSLGIARAHNGRIEVTSNPGAGSRFTLLLPAAPLPMEKGETYESITDC</sequence>
<dbReference type="Gene3D" id="3.30.565.10">
    <property type="entry name" value="Histidine kinase-like ATPase, C-terminal domain"/>
    <property type="match status" value="1"/>
</dbReference>
<evidence type="ECO:0000256" key="8">
    <source>
        <dbReference type="ARBA" id="ARBA00023012"/>
    </source>
</evidence>
<evidence type="ECO:0000256" key="5">
    <source>
        <dbReference type="ARBA" id="ARBA00022741"/>
    </source>
</evidence>
<dbReference type="OrthoDB" id="9784397at2"/>
<dbReference type="InterPro" id="IPR000014">
    <property type="entry name" value="PAS"/>
</dbReference>
<dbReference type="Gene3D" id="1.10.287.130">
    <property type="match status" value="1"/>
</dbReference>
<dbReference type="InterPro" id="IPR004358">
    <property type="entry name" value="Sig_transdc_His_kin-like_C"/>
</dbReference>
<proteinExistence type="predicted"/>
<organism evidence="9 10">
    <name type="scientific">Aneurinibacillus soli</name>
    <dbReference type="NCBI Taxonomy" id="1500254"/>
    <lineage>
        <taxon>Bacteria</taxon>
        <taxon>Bacillati</taxon>
        <taxon>Bacillota</taxon>
        <taxon>Bacilli</taxon>
        <taxon>Bacillales</taxon>
        <taxon>Paenibacillaceae</taxon>
        <taxon>Aneurinibacillus group</taxon>
        <taxon>Aneurinibacillus</taxon>
    </lineage>
</organism>
<dbReference type="SMART" id="SM00065">
    <property type="entry name" value="GAF"/>
    <property type="match status" value="1"/>
</dbReference>
<dbReference type="InterPro" id="IPR003661">
    <property type="entry name" value="HisK_dim/P_dom"/>
</dbReference>
<dbReference type="Pfam" id="PF08448">
    <property type="entry name" value="PAS_4"/>
    <property type="match status" value="1"/>
</dbReference>
<keyword evidence="4 9" id="KW-0808">Transferase</keyword>
<dbReference type="InterPro" id="IPR035965">
    <property type="entry name" value="PAS-like_dom_sf"/>
</dbReference>
<keyword evidence="5" id="KW-0547">Nucleotide-binding</keyword>